<dbReference type="PROSITE" id="PS50857">
    <property type="entry name" value="COX2_CUA"/>
    <property type="match status" value="1"/>
</dbReference>
<dbReference type="SUPFAM" id="SSF81464">
    <property type="entry name" value="Cytochrome c oxidase subunit II-like, transmembrane region"/>
    <property type="match status" value="1"/>
</dbReference>
<comment type="function">
    <text evidence="18">Component of the cytochrome c oxidase, the last enzyme in the mitochondrial electron transport chain which drives oxidative phosphorylation. The respiratory chain contains 3 multisubunit complexes succinate dehydrogenase (complex II, CII), ubiquinol-cytochrome c oxidoreductase (cytochrome b-c1 complex, complex III, CIII) and cytochrome c oxidase (complex IV, CIV), that cooperate to transfer electrons derived from NADH and succinate to molecular oxygen, creating an electrochemical gradient over the inner membrane that drives transmembrane transport and the ATP synthase. Cytochrome c oxidase is the component of the respiratory chain that catalyzes the reduction of oxygen to water. Electrons originating from reduced cytochrome c in the intermembrane space (IMS) are transferred via the dinuclear copper A center (CU(A)) of subunit 2 and heme A of subunit 1 to the active site in subunit 1, a binuclear center (BNC) formed by heme A3 and copper B (CU(B)). The BNC reduces molecular oxygen to 2 water molecules using 4 electrons from cytochrome c in the IMS and 4 protons from the mitochondrial matrix.</text>
</comment>
<dbReference type="SUPFAM" id="SSF49503">
    <property type="entry name" value="Cupredoxins"/>
    <property type="match status" value="1"/>
</dbReference>
<dbReference type="NCBIfam" id="TIGR02866">
    <property type="entry name" value="CoxB"/>
    <property type="match status" value="1"/>
</dbReference>
<comment type="cofactor">
    <cofactor evidence="18">
        <name>Cu cation</name>
        <dbReference type="ChEBI" id="CHEBI:23378"/>
    </cofactor>
    <text evidence="18">Binds a copper A center.</text>
</comment>
<evidence type="ECO:0000313" key="22">
    <source>
        <dbReference type="EMBL" id="ABI53745.1"/>
    </source>
</evidence>
<dbReference type="FunFam" id="1.10.287.90:FF:000001">
    <property type="entry name" value="Cytochrome c oxidase subunit 2"/>
    <property type="match status" value="1"/>
</dbReference>
<comment type="subunit">
    <text evidence="3">Component of the cytochrome c oxidase (complex IV, CIV), a multisubunit enzyme composed of a catalytic core of 3 subunits and several supernumerary subunits. The complex exists as a monomer or a dimer and forms supercomplexes (SCs) in the inner mitochondrial membrane with ubiquinol-cytochrome c oxidoreductase (cytochrome b-c1 complex, complex III, CIII).</text>
</comment>
<protein>
    <recommendedName>
        <fullName evidence="4 18">Cytochrome c oxidase subunit 2</fullName>
    </recommendedName>
</protein>
<evidence type="ECO:0000259" key="20">
    <source>
        <dbReference type="PROSITE" id="PS50857"/>
    </source>
</evidence>
<evidence type="ECO:0000256" key="10">
    <source>
        <dbReference type="ARBA" id="ARBA00022842"/>
    </source>
</evidence>
<accession>Q09GB1</accession>
<dbReference type="FunFam" id="2.60.40.420:FF:000001">
    <property type="entry name" value="Cytochrome c oxidase subunit 2"/>
    <property type="match status" value="1"/>
</dbReference>
<keyword evidence="14 18" id="KW-0186">Copper</keyword>
<evidence type="ECO:0000256" key="4">
    <source>
        <dbReference type="ARBA" id="ARBA00015946"/>
    </source>
</evidence>
<dbReference type="InterPro" id="IPR036257">
    <property type="entry name" value="Cyt_c_oxidase_su2_TM_sf"/>
</dbReference>
<dbReference type="CTD" id="4513"/>
<evidence type="ECO:0000256" key="7">
    <source>
        <dbReference type="ARBA" id="ARBA00022692"/>
    </source>
</evidence>
<evidence type="ECO:0000313" key="23">
    <source>
        <dbReference type="EMBL" id="AGY61283.1"/>
    </source>
</evidence>
<evidence type="ECO:0000256" key="5">
    <source>
        <dbReference type="ARBA" id="ARBA00022448"/>
    </source>
</evidence>
<evidence type="ECO:0000256" key="12">
    <source>
        <dbReference type="ARBA" id="ARBA00022982"/>
    </source>
</evidence>
<dbReference type="PANTHER" id="PTHR22888">
    <property type="entry name" value="CYTOCHROME C OXIDASE, SUBUNIT II"/>
    <property type="match status" value="1"/>
</dbReference>
<evidence type="ECO:0000256" key="18">
    <source>
        <dbReference type="RuleBase" id="RU000457"/>
    </source>
</evidence>
<dbReference type="GeneID" id="4356553"/>
<keyword evidence="10" id="KW-0460">Magnesium</keyword>
<dbReference type="Pfam" id="PF00116">
    <property type="entry name" value="COX2"/>
    <property type="match status" value="1"/>
</dbReference>
<keyword evidence="6 18" id="KW-0679">Respiratory chain</keyword>
<sequence>MASWSSLGFQDAASPLMEQLIFFYDYAMLVIILIVTLVGYMMASLFFNKLTNRFLMEGQTIEMIWTILPALILIFIALPSLRLLYLLDEVGSPEITIKVIGHQWYWSYEYSDFLQVSFDSYMLPPNELPDNGFRLLDVDNRTVLPVNAQVRVLISAADVIHSWTVPALGVKADAVPGRLNQVSFAVNRPGLFFGQCSEICGANHSFMPIVIESTSTDAFLNWISSSSD</sequence>
<organism evidence="22">
    <name type="scientific">Halocaridina rubra</name>
    <name type="common">Hawaiian red shrimp</name>
    <dbReference type="NCBI Taxonomy" id="373956"/>
    <lineage>
        <taxon>Eukaryota</taxon>
        <taxon>Metazoa</taxon>
        <taxon>Ecdysozoa</taxon>
        <taxon>Arthropoda</taxon>
        <taxon>Crustacea</taxon>
        <taxon>Multicrustacea</taxon>
        <taxon>Malacostraca</taxon>
        <taxon>Eumalacostraca</taxon>
        <taxon>Eucarida</taxon>
        <taxon>Decapoda</taxon>
        <taxon>Pleocyemata</taxon>
        <taxon>Caridea</taxon>
        <taxon>Atyoidea</taxon>
        <taxon>Atyidae</taxon>
        <taxon>Halocaridina</taxon>
    </lineage>
</organism>
<evidence type="ECO:0000256" key="1">
    <source>
        <dbReference type="ARBA" id="ARBA00004448"/>
    </source>
</evidence>
<evidence type="ECO:0000256" key="16">
    <source>
        <dbReference type="ARBA" id="ARBA00023136"/>
    </source>
</evidence>
<dbReference type="InterPro" id="IPR045187">
    <property type="entry name" value="CcO_II"/>
</dbReference>
<comment type="subcellular location">
    <subcellularLocation>
        <location evidence="1 18">Mitochondrion inner membrane</location>
        <topology evidence="1 18">Multi-pass membrane protein</topology>
    </subcellularLocation>
</comment>
<dbReference type="GO" id="GO:0005507">
    <property type="term" value="F:copper ion binding"/>
    <property type="evidence" value="ECO:0007669"/>
    <property type="project" value="InterPro"/>
</dbReference>
<dbReference type="Gene3D" id="2.60.40.420">
    <property type="entry name" value="Cupredoxins - blue copper proteins"/>
    <property type="match status" value="1"/>
</dbReference>
<geneLocation type="mitochondrion" evidence="22"/>
<evidence type="ECO:0000256" key="14">
    <source>
        <dbReference type="ARBA" id="ARBA00023008"/>
    </source>
</evidence>
<proteinExistence type="inferred from homology"/>
<gene>
    <name evidence="22" type="primary">COII</name>
    <name evidence="23" type="synonym">COX2</name>
</gene>
<feature type="transmembrane region" description="Helical" evidence="19">
    <location>
        <begin position="64"/>
        <end position="87"/>
    </location>
</feature>
<comment type="similarity">
    <text evidence="2 18">Belongs to the cytochrome c oxidase subunit 2 family.</text>
</comment>
<dbReference type="GO" id="GO:0016491">
    <property type="term" value="F:oxidoreductase activity"/>
    <property type="evidence" value="ECO:0007669"/>
    <property type="project" value="InterPro"/>
</dbReference>
<keyword evidence="5 18" id="KW-0813">Transport</keyword>
<keyword evidence="8 18" id="KW-0479">Metal-binding</keyword>
<dbReference type="InterPro" id="IPR034210">
    <property type="entry name" value="CcO_II_C"/>
</dbReference>
<keyword evidence="13 19" id="KW-1133">Transmembrane helix</keyword>
<evidence type="ECO:0000256" key="3">
    <source>
        <dbReference type="ARBA" id="ARBA00011164"/>
    </source>
</evidence>
<dbReference type="CDD" id="cd13912">
    <property type="entry name" value="CcO_II_C"/>
    <property type="match status" value="1"/>
</dbReference>
<feature type="domain" description="Cytochrome oxidase subunit II copper A binding" evidence="20">
    <location>
        <begin position="92"/>
        <end position="225"/>
    </location>
</feature>
<evidence type="ECO:0000256" key="2">
    <source>
        <dbReference type="ARBA" id="ARBA00007866"/>
    </source>
</evidence>
<dbReference type="GO" id="GO:0005743">
    <property type="term" value="C:mitochondrial inner membrane"/>
    <property type="evidence" value="ECO:0007669"/>
    <property type="project" value="UniProtKB-SubCell"/>
</dbReference>
<evidence type="ECO:0000256" key="11">
    <source>
        <dbReference type="ARBA" id="ARBA00022967"/>
    </source>
</evidence>
<reference evidence="23" key="2">
    <citation type="submission" date="2013-07" db="EMBL/GenBank/DDBJ databases">
        <title>Inferring the evolutionary history of Halocaridina rubra (Decapod:Atyidae) in the Hawaiian Islands via phylogenomics.</title>
        <authorList>
            <person name="Justice J.L."/>
            <person name="Weese D.A."/>
            <person name="Santos S.R."/>
        </authorList>
    </citation>
    <scope>NUCLEOTIDE SEQUENCE</scope>
    <source>
        <strain evidence="23">South Maui</strain>
    </source>
</reference>
<keyword evidence="11" id="KW-1278">Translocase</keyword>
<dbReference type="InterPro" id="IPR011759">
    <property type="entry name" value="Cyt_c_oxidase_su2_TM_dom"/>
</dbReference>
<dbReference type="PROSITE" id="PS50999">
    <property type="entry name" value="COX2_TM"/>
    <property type="match status" value="1"/>
</dbReference>
<dbReference type="EMBL" id="DQ917432">
    <property type="protein sequence ID" value="ABI53745.1"/>
    <property type="molecule type" value="Genomic_DNA"/>
</dbReference>
<evidence type="ECO:0000256" key="6">
    <source>
        <dbReference type="ARBA" id="ARBA00022660"/>
    </source>
</evidence>
<dbReference type="EMBL" id="KF437505">
    <property type="protein sequence ID" value="AGY61283.1"/>
    <property type="molecule type" value="Genomic_DNA"/>
</dbReference>
<comment type="catalytic activity">
    <reaction evidence="17">
        <text>4 Fe(II)-[cytochrome c] + O2 + 8 H(+)(in) = 4 Fe(III)-[cytochrome c] + 2 H2O + 4 H(+)(out)</text>
        <dbReference type="Rhea" id="RHEA:11436"/>
        <dbReference type="Rhea" id="RHEA-COMP:10350"/>
        <dbReference type="Rhea" id="RHEA-COMP:14399"/>
        <dbReference type="ChEBI" id="CHEBI:15377"/>
        <dbReference type="ChEBI" id="CHEBI:15378"/>
        <dbReference type="ChEBI" id="CHEBI:15379"/>
        <dbReference type="ChEBI" id="CHEBI:29033"/>
        <dbReference type="ChEBI" id="CHEBI:29034"/>
        <dbReference type="EC" id="7.1.1.9"/>
    </reaction>
    <physiologicalReaction direction="left-to-right" evidence="17">
        <dbReference type="Rhea" id="RHEA:11437"/>
    </physiologicalReaction>
</comment>
<dbReference type="AlphaFoldDB" id="Q09GB1"/>
<evidence type="ECO:0000256" key="9">
    <source>
        <dbReference type="ARBA" id="ARBA00022792"/>
    </source>
</evidence>
<dbReference type="PRINTS" id="PR01166">
    <property type="entry name" value="CYCOXIDASEII"/>
</dbReference>
<reference evidence="22" key="1">
    <citation type="journal article" date="2007" name="Gene">
        <title>The complete mitochondrial genome of the Hawaiian anchialine shrimp Halocaridina rubra Holthuis, 1963 (Crustacea: Decapoda: Atyidae).</title>
        <authorList>
            <person name="Ivey J.L."/>
            <person name="Santos S.R."/>
        </authorList>
    </citation>
    <scope>NUCLEOTIDE SEQUENCE</scope>
</reference>
<dbReference type="GO" id="GO:0042773">
    <property type="term" value="P:ATP synthesis coupled electron transport"/>
    <property type="evidence" value="ECO:0007669"/>
    <property type="project" value="TreeGrafter"/>
</dbReference>
<evidence type="ECO:0000259" key="21">
    <source>
        <dbReference type="PROSITE" id="PS50999"/>
    </source>
</evidence>
<keyword evidence="15 18" id="KW-0496">Mitochondrion</keyword>
<dbReference type="Gene3D" id="1.10.287.90">
    <property type="match status" value="1"/>
</dbReference>
<keyword evidence="7 18" id="KW-0812">Transmembrane</keyword>
<feature type="domain" description="Cytochrome oxidase subunit II transmembrane region profile" evidence="21">
    <location>
        <begin position="1"/>
        <end position="91"/>
    </location>
</feature>
<evidence type="ECO:0000256" key="8">
    <source>
        <dbReference type="ARBA" id="ARBA00022723"/>
    </source>
</evidence>
<evidence type="ECO:0000256" key="19">
    <source>
        <dbReference type="SAM" id="Phobius"/>
    </source>
</evidence>
<dbReference type="InterPro" id="IPR008972">
    <property type="entry name" value="Cupredoxin"/>
</dbReference>
<name>Q09GB1_HALRR</name>
<dbReference type="InterPro" id="IPR014222">
    <property type="entry name" value="Cyt_c_oxidase_su2"/>
</dbReference>
<keyword evidence="12 18" id="KW-0249">Electron transport</keyword>
<keyword evidence="16 18" id="KW-0472">Membrane</keyword>
<keyword evidence="9 18" id="KW-0999">Mitochondrion inner membrane</keyword>
<feature type="transmembrane region" description="Helical" evidence="19">
    <location>
        <begin position="20"/>
        <end position="43"/>
    </location>
</feature>
<evidence type="ECO:0000256" key="13">
    <source>
        <dbReference type="ARBA" id="ARBA00022989"/>
    </source>
</evidence>
<dbReference type="InterPro" id="IPR002429">
    <property type="entry name" value="CcO_II-like_C"/>
</dbReference>
<evidence type="ECO:0000256" key="15">
    <source>
        <dbReference type="ARBA" id="ARBA00023128"/>
    </source>
</evidence>
<dbReference type="Pfam" id="PF02790">
    <property type="entry name" value="COX2_TM"/>
    <property type="match status" value="1"/>
</dbReference>
<dbReference type="RefSeq" id="YP_778657.1">
    <property type="nucleotide sequence ID" value="NC_008413.1"/>
</dbReference>
<dbReference type="InterPro" id="IPR001505">
    <property type="entry name" value="Copper_CuA"/>
</dbReference>
<dbReference type="PANTHER" id="PTHR22888:SF9">
    <property type="entry name" value="CYTOCHROME C OXIDASE SUBUNIT 2"/>
    <property type="match status" value="1"/>
</dbReference>
<evidence type="ECO:0000256" key="17">
    <source>
        <dbReference type="ARBA" id="ARBA00049512"/>
    </source>
</evidence>
<dbReference type="PROSITE" id="PS00078">
    <property type="entry name" value="COX2"/>
    <property type="match status" value="1"/>
</dbReference>
<dbReference type="GO" id="GO:0004129">
    <property type="term" value="F:cytochrome-c oxidase activity"/>
    <property type="evidence" value="ECO:0007669"/>
    <property type="project" value="UniProtKB-EC"/>
</dbReference>